<dbReference type="InterPro" id="IPR008271">
    <property type="entry name" value="Ser/Thr_kinase_AS"/>
</dbReference>
<dbReference type="SMART" id="SM00220">
    <property type="entry name" value="S_TKc"/>
    <property type="match status" value="1"/>
</dbReference>
<dbReference type="PANTHER" id="PTHR44167:SF24">
    <property type="entry name" value="SERINE_THREONINE-PROTEIN KINASE CHK2"/>
    <property type="match status" value="1"/>
</dbReference>
<evidence type="ECO:0000313" key="2">
    <source>
        <dbReference type="EMBL" id="KAK8886762.1"/>
    </source>
</evidence>
<keyword evidence="3" id="KW-1185">Reference proteome</keyword>
<evidence type="ECO:0000313" key="3">
    <source>
        <dbReference type="Proteomes" id="UP001470230"/>
    </source>
</evidence>
<dbReference type="Gene3D" id="1.10.510.10">
    <property type="entry name" value="Transferase(Phosphotransferase) domain 1"/>
    <property type="match status" value="1"/>
</dbReference>
<sequence length="318" mass="36870">MSSNQFWTRRSYRPQSGETYGPYRIEELIVETKFSILYSSTFLQDGSKKAIKFIKCLKGKEERVKNEVEIMKRIDHPNLLKLEYSSIRDPYMIIVTNYAPFENLSRFMGKYYPSGMPSRIAQYVLLQMVSAIAYLHNLGIWHRDIKPQNFLVFNNDKDKPYVVLADFGLAKQYQKCETDNSLAGTKKYMAPEIINNQRYTNAVDIWALGVTFFFMMTNQEAFETPSSDSMTRENEKIEKMIKNGYLNYDLINEQKDLPEIIGLIKRMCEVIPSKRITAKELQKHPWLVGNSKNGEERAISSLVGMGYSDEFDDAIPSV</sequence>
<dbReference type="PROSITE" id="PS00108">
    <property type="entry name" value="PROTEIN_KINASE_ST"/>
    <property type="match status" value="1"/>
</dbReference>
<dbReference type="EMBL" id="JAPFFF010000007">
    <property type="protein sequence ID" value="KAK8886762.1"/>
    <property type="molecule type" value="Genomic_DNA"/>
</dbReference>
<protein>
    <recommendedName>
        <fullName evidence="1">Protein kinase domain-containing protein</fullName>
    </recommendedName>
</protein>
<name>A0ABR2K6K9_9EUKA</name>
<evidence type="ECO:0000259" key="1">
    <source>
        <dbReference type="PROSITE" id="PS50011"/>
    </source>
</evidence>
<feature type="domain" description="Protein kinase" evidence="1">
    <location>
        <begin position="23"/>
        <end position="287"/>
    </location>
</feature>
<dbReference type="InterPro" id="IPR000719">
    <property type="entry name" value="Prot_kinase_dom"/>
</dbReference>
<dbReference type="SUPFAM" id="SSF56112">
    <property type="entry name" value="Protein kinase-like (PK-like)"/>
    <property type="match status" value="1"/>
</dbReference>
<organism evidence="2 3">
    <name type="scientific">Tritrichomonas musculus</name>
    <dbReference type="NCBI Taxonomy" id="1915356"/>
    <lineage>
        <taxon>Eukaryota</taxon>
        <taxon>Metamonada</taxon>
        <taxon>Parabasalia</taxon>
        <taxon>Tritrichomonadida</taxon>
        <taxon>Tritrichomonadidae</taxon>
        <taxon>Tritrichomonas</taxon>
    </lineage>
</organism>
<gene>
    <name evidence="2" type="ORF">M9Y10_042231</name>
</gene>
<dbReference type="Gene3D" id="3.30.200.20">
    <property type="entry name" value="Phosphorylase Kinase, domain 1"/>
    <property type="match status" value="1"/>
</dbReference>
<dbReference type="PANTHER" id="PTHR44167">
    <property type="entry name" value="OVARIAN-SPECIFIC SERINE/THREONINE-PROTEIN KINASE LOK-RELATED"/>
    <property type="match status" value="1"/>
</dbReference>
<dbReference type="PROSITE" id="PS50011">
    <property type="entry name" value="PROTEIN_KINASE_DOM"/>
    <property type="match status" value="1"/>
</dbReference>
<dbReference type="Proteomes" id="UP001470230">
    <property type="component" value="Unassembled WGS sequence"/>
</dbReference>
<dbReference type="Pfam" id="PF00069">
    <property type="entry name" value="Pkinase"/>
    <property type="match status" value="1"/>
</dbReference>
<proteinExistence type="predicted"/>
<comment type="caution">
    <text evidence="2">The sequence shown here is derived from an EMBL/GenBank/DDBJ whole genome shotgun (WGS) entry which is preliminary data.</text>
</comment>
<accession>A0ABR2K6K9</accession>
<reference evidence="2 3" key="1">
    <citation type="submission" date="2024-04" db="EMBL/GenBank/DDBJ databases">
        <title>Tritrichomonas musculus Genome.</title>
        <authorList>
            <person name="Alves-Ferreira E."/>
            <person name="Grigg M."/>
            <person name="Lorenzi H."/>
            <person name="Galac M."/>
        </authorList>
    </citation>
    <scope>NUCLEOTIDE SEQUENCE [LARGE SCALE GENOMIC DNA]</scope>
    <source>
        <strain evidence="2 3">EAF2021</strain>
    </source>
</reference>
<dbReference type="InterPro" id="IPR011009">
    <property type="entry name" value="Kinase-like_dom_sf"/>
</dbReference>